<dbReference type="GO" id="GO:0002949">
    <property type="term" value="P:tRNA threonylcarbamoyladenosine modification"/>
    <property type="evidence" value="ECO:0007669"/>
    <property type="project" value="TreeGrafter"/>
</dbReference>
<proteinExistence type="inferred from homology"/>
<name>A0A9N9G944_9GLOM</name>
<dbReference type="PANTHER" id="PTHR15840:SF10">
    <property type="entry name" value="EKC_KEOPS COMPLEX SUBUNIT TPRKB"/>
    <property type="match status" value="1"/>
</dbReference>
<dbReference type="InterPro" id="IPR036504">
    <property type="entry name" value="CGI121/TPRKB_sf"/>
</dbReference>
<comment type="function">
    <text evidence="7">Component of the EKC/KEOPS complex that is required for the formation of a threonylcarbamoyl group on adenosine at position 37 (t(6)A37) in tRNAs that read codons beginning with adenine. The complex is probably involved in the transfer of the threonylcarbamoyl moiety of threonylcarbamoyl-AMP (TC-AMP) to the N6 group of A37. CGI121 acts as an allosteric effector that regulates the t(6)A activity of the complex. The EKC/KEOPS complex also promotes both telomere uncapping and telomere elongation. The complex is required for efficient recruitment of transcriptional coactivators. CGI121 is not required for tRNA modification.</text>
</comment>
<dbReference type="OrthoDB" id="329139at2759"/>
<evidence type="ECO:0000256" key="3">
    <source>
        <dbReference type="ARBA" id="ARBA00015316"/>
    </source>
</evidence>
<evidence type="ECO:0000313" key="10">
    <source>
        <dbReference type="Proteomes" id="UP000789572"/>
    </source>
</evidence>
<evidence type="ECO:0000313" key="9">
    <source>
        <dbReference type="EMBL" id="CAG8585972.1"/>
    </source>
</evidence>
<evidence type="ECO:0000256" key="6">
    <source>
        <dbReference type="ARBA" id="ARBA00023242"/>
    </source>
</evidence>
<accession>A0A9N9G944</accession>
<evidence type="ECO:0000256" key="1">
    <source>
        <dbReference type="ARBA" id="ARBA00004123"/>
    </source>
</evidence>
<evidence type="ECO:0000256" key="2">
    <source>
        <dbReference type="ARBA" id="ARBA00005546"/>
    </source>
</evidence>
<comment type="caution">
    <text evidence="9">The sequence shown here is derived from an EMBL/GenBank/DDBJ whole genome shotgun (WGS) entry which is preliminary data.</text>
</comment>
<evidence type="ECO:0000256" key="7">
    <source>
        <dbReference type="ARBA" id="ARBA00025043"/>
    </source>
</evidence>
<organism evidence="9 10">
    <name type="scientific">Paraglomus occultum</name>
    <dbReference type="NCBI Taxonomy" id="144539"/>
    <lineage>
        <taxon>Eukaryota</taxon>
        <taxon>Fungi</taxon>
        <taxon>Fungi incertae sedis</taxon>
        <taxon>Mucoromycota</taxon>
        <taxon>Glomeromycotina</taxon>
        <taxon>Glomeromycetes</taxon>
        <taxon>Paraglomerales</taxon>
        <taxon>Paraglomeraceae</taxon>
        <taxon>Paraglomus</taxon>
    </lineage>
</organism>
<evidence type="ECO:0000256" key="4">
    <source>
        <dbReference type="ARBA" id="ARBA00016009"/>
    </source>
</evidence>
<dbReference type="PANTHER" id="PTHR15840">
    <property type="entry name" value="CGI-121 FAMILY MEMBER"/>
    <property type="match status" value="1"/>
</dbReference>
<keyword evidence="6 8" id="KW-0539">Nucleus</keyword>
<dbReference type="AlphaFoldDB" id="A0A9N9G944"/>
<dbReference type="Proteomes" id="UP000789572">
    <property type="component" value="Unassembled WGS sequence"/>
</dbReference>
<dbReference type="GO" id="GO:0000408">
    <property type="term" value="C:EKC/KEOPS complex"/>
    <property type="evidence" value="ECO:0007669"/>
    <property type="project" value="TreeGrafter"/>
</dbReference>
<protein>
    <recommendedName>
        <fullName evidence="4">EKC/KEOPS complex subunit CGI121</fullName>
    </recommendedName>
    <alternativeName>
        <fullName evidence="3">EKC/KEOPS complex subunit cgi121</fullName>
    </alternativeName>
</protein>
<dbReference type="SUPFAM" id="SSF143870">
    <property type="entry name" value="PF0523-like"/>
    <property type="match status" value="1"/>
</dbReference>
<dbReference type="GO" id="GO:0005634">
    <property type="term" value="C:nucleus"/>
    <property type="evidence" value="ECO:0007669"/>
    <property type="project" value="UniProtKB-SubCell"/>
</dbReference>
<comment type="similarity">
    <text evidence="2 8">Belongs to the CGI121/TPRKB family.</text>
</comment>
<dbReference type="Gene3D" id="3.30.2380.10">
    <property type="entry name" value="CGI121/TPRKB"/>
    <property type="match status" value="1"/>
</dbReference>
<reference evidence="9" key="1">
    <citation type="submission" date="2021-06" db="EMBL/GenBank/DDBJ databases">
        <authorList>
            <person name="Kallberg Y."/>
            <person name="Tangrot J."/>
            <person name="Rosling A."/>
        </authorList>
    </citation>
    <scope>NUCLEOTIDE SEQUENCE</scope>
    <source>
        <strain evidence="9">IA702</strain>
    </source>
</reference>
<dbReference type="InterPro" id="IPR013926">
    <property type="entry name" value="CGI121/TPRKB"/>
</dbReference>
<dbReference type="EMBL" id="CAJVPJ010001311">
    <property type="protein sequence ID" value="CAG8585972.1"/>
    <property type="molecule type" value="Genomic_DNA"/>
</dbReference>
<gene>
    <name evidence="9" type="ORF">POCULU_LOCUS6726</name>
</gene>
<dbReference type="Pfam" id="PF08617">
    <property type="entry name" value="CGI-121"/>
    <property type="match status" value="1"/>
</dbReference>
<keyword evidence="10" id="KW-1185">Reference proteome</keyword>
<dbReference type="GO" id="GO:0005829">
    <property type="term" value="C:cytosol"/>
    <property type="evidence" value="ECO:0007669"/>
    <property type="project" value="TreeGrafter"/>
</dbReference>
<comment type="subcellular location">
    <subcellularLocation>
        <location evidence="1">Nucleus</location>
    </subcellularLocation>
</comment>
<keyword evidence="5" id="KW-0819">tRNA processing</keyword>
<sequence length="176" mass="19863">MYSSSLEPFPSHGLVHISLYRNVKNAKELRKRLLSRDLELSYAFIDAKVILDKFQVLVASNIAIYNETHHKLRTHNVHSEIVYSLSPSTNIRESLKNHGLSDDTTDVVIVKVGESAETIQTHLTKIIKGEERDVEEMTGCVDLARVKKYYKIADSISDREELLKAVVGSIAIKNLS</sequence>
<evidence type="ECO:0000256" key="8">
    <source>
        <dbReference type="RuleBase" id="RU004398"/>
    </source>
</evidence>
<evidence type="ECO:0000256" key="5">
    <source>
        <dbReference type="ARBA" id="ARBA00022694"/>
    </source>
</evidence>